<keyword evidence="7" id="KW-0597">Phosphoprotein</keyword>
<evidence type="ECO:0000256" key="4">
    <source>
        <dbReference type="ARBA" id="ARBA00022443"/>
    </source>
</evidence>
<dbReference type="OrthoDB" id="10255128at2759"/>
<feature type="domain" description="SH3" evidence="15">
    <location>
        <begin position="526"/>
        <end position="584"/>
    </location>
</feature>
<evidence type="ECO:0000256" key="3">
    <source>
        <dbReference type="ARBA" id="ARBA00004496"/>
    </source>
</evidence>
<dbReference type="InterPro" id="IPR001060">
    <property type="entry name" value="FCH_dom"/>
</dbReference>
<feature type="region of interest" description="Disordered" evidence="14">
    <location>
        <begin position="425"/>
        <end position="526"/>
    </location>
</feature>
<dbReference type="InterPro" id="IPR031160">
    <property type="entry name" value="F_BAR_dom"/>
</dbReference>
<dbReference type="InterPro" id="IPR036028">
    <property type="entry name" value="SH3-like_dom_sf"/>
</dbReference>
<dbReference type="GO" id="GO:0097320">
    <property type="term" value="P:plasma membrane tubulation"/>
    <property type="evidence" value="ECO:0000318"/>
    <property type="project" value="GO_Central"/>
</dbReference>
<dbReference type="RefSeq" id="XP_035674609.1">
    <property type="nucleotide sequence ID" value="XM_035818716.1"/>
</dbReference>
<protein>
    <submittedName>
        <fullName evidence="18">Protein kinase C and casein kinase substrate in neurons protein 1-like isoform X1</fullName>
    </submittedName>
</protein>
<keyword evidence="8 13" id="KW-0175">Coiled coil</keyword>
<reference evidence="17" key="1">
    <citation type="journal article" date="2020" name="Nat. Ecol. Evol.">
        <title>Deeply conserved synteny resolves early events in vertebrate evolution.</title>
        <authorList>
            <person name="Simakov O."/>
            <person name="Marletaz F."/>
            <person name="Yue J.X."/>
            <person name="O'Connell B."/>
            <person name="Jenkins J."/>
            <person name="Brandt A."/>
            <person name="Calef R."/>
            <person name="Tung C.H."/>
            <person name="Huang T.K."/>
            <person name="Schmutz J."/>
            <person name="Satoh N."/>
            <person name="Yu J.K."/>
            <person name="Putnam N.H."/>
            <person name="Green R.E."/>
            <person name="Rokhsar D.S."/>
        </authorList>
    </citation>
    <scope>NUCLEOTIDE SEQUENCE [LARGE SCALE GENOMIC DNA]</scope>
    <source>
        <strain evidence="17">S238N-H82</strain>
    </source>
</reference>
<evidence type="ECO:0000256" key="14">
    <source>
        <dbReference type="SAM" id="MobiDB-lite"/>
    </source>
</evidence>
<dbReference type="Pfam" id="PF00611">
    <property type="entry name" value="FCH"/>
    <property type="match status" value="1"/>
</dbReference>
<dbReference type="FunFam" id="2.30.30.40:FF:000014">
    <property type="entry name" value="Kinase C and casein kinase substrate in neurons protein"/>
    <property type="match status" value="1"/>
</dbReference>
<evidence type="ECO:0000256" key="10">
    <source>
        <dbReference type="ARBA" id="ARBA00055545"/>
    </source>
</evidence>
<evidence type="ECO:0000256" key="2">
    <source>
        <dbReference type="ARBA" id="ARBA00004236"/>
    </source>
</evidence>
<evidence type="ECO:0000313" key="18">
    <source>
        <dbReference type="RefSeq" id="XP_035674609.1"/>
    </source>
</evidence>
<gene>
    <name evidence="18" type="primary">LOC118414577</name>
</gene>
<evidence type="ECO:0000256" key="7">
    <source>
        <dbReference type="ARBA" id="ARBA00022553"/>
    </source>
</evidence>
<keyword evidence="6" id="KW-0963">Cytoplasm</keyword>
<feature type="compositionally biased region" description="Polar residues" evidence="14">
    <location>
        <begin position="337"/>
        <end position="352"/>
    </location>
</feature>
<dbReference type="GO" id="GO:0030100">
    <property type="term" value="P:regulation of endocytosis"/>
    <property type="evidence" value="ECO:0000318"/>
    <property type="project" value="GO_Central"/>
</dbReference>
<dbReference type="GO" id="GO:0005737">
    <property type="term" value="C:cytoplasm"/>
    <property type="evidence" value="ECO:0000318"/>
    <property type="project" value="GO_Central"/>
</dbReference>
<comment type="subunit">
    <text evidence="11">Homodimer. May form heterooligomers with other PACSINs. Interacts (via SH3 domain) with DNM1, SYNJ1 and WASL. Interacts with TRPV4.</text>
</comment>
<dbReference type="FunFam" id="1.20.1270.60:FF:000009">
    <property type="entry name" value="Protein kinase C and casein kinase substrate in neurons 2"/>
    <property type="match status" value="1"/>
</dbReference>
<comment type="function">
    <text evidence="10">Plays a role in endocytosis and regulates internalization of plasma membrane proteins. Overexpression impairs internalization of SLC2A1/GLUT1 and TRPV4 and increases the levels of SLC2A1/GLUT1 and TRPV4 at the cell membrane. Inhibits the TRPV4 calcium channel activity.</text>
</comment>
<evidence type="ECO:0000256" key="8">
    <source>
        <dbReference type="ARBA" id="ARBA00023054"/>
    </source>
</evidence>
<feature type="region of interest" description="Disordered" evidence="14">
    <location>
        <begin position="337"/>
        <end position="403"/>
    </location>
</feature>
<dbReference type="PROSITE" id="PS50002">
    <property type="entry name" value="SH3"/>
    <property type="match status" value="1"/>
</dbReference>
<dbReference type="Proteomes" id="UP000001554">
    <property type="component" value="Chromosome 4"/>
</dbReference>
<evidence type="ECO:0000256" key="9">
    <source>
        <dbReference type="ARBA" id="ARBA00023136"/>
    </source>
</evidence>
<reference evidence="18" key="2">
    <citation type="submission" date="2025-08" db="UniProtKB">
        <authorList>
            <consortium name="RefSeq"/>
        </authorList>
    </citation>
    <scope>IDENTIFICATION</scope>
    <source>
        <strain evidence="18">S238N-H82</strain>
        <tissue evidence="18">Testes</tissue>
    </source>
</reference>
<dbReference type="GO" id="GO:0005768">
    <property type="term" value="C:endosome"/>
    <property type="evidence" value="ECO:0000318"/>
    <property type="project" value="GO_Central"/>
</dbReference>
<dbReference type="CDD" id="cd07655">
    <property type="entry name" value="F-BAR_PACSIN"/>
    <property type="match status" value="1"/>
</dbReference>
<evidence type="ECO:0000259" key="15">
    <source>
        <dbReference type="PROSITE" id="PS50002"/>
    </source>
</evidence>
<evidence type="ECO:0000313" key="17">
    <source>
        <dbReference type="Proteomes" id="UP000001554"/>
    </source>
</evidence>
<dbReference type="Pfam" id="PF14604">
    <property type="entry name" value="SH3_9"/>
    <property type="match status" value="1"/>
</dbReference>
<dbReference type="GO" id="GO:0005543">
    <property type="term" value="F:phospholipid binding"/>
    <property type="evidence" value="ECO:0000318"/>
    <property type="project" value="GO_Central"/>
</dbReference>
<evidence type="ECO:0000259" key="16">
    <source>
        <dbReference type="PROSITE" id="PS51741"/>
    </source>
</evidence>
<feature type="compositionally biased region" description="Basic and acidic residues" evidence="14">
    <location>
        <begin position="390"/>
        <end position="403"/>
    </location>
</feature>
<dbReference type="SUPFAM" id="SSF50044">
    <property type="entry name" value="SH3-domain"/>
    <property type="match status" value="1"/>
</dbReference>
<evidence type="ECO:0000256" key="11">
    <source>
        <dbReference type="ARBA" id="ARBA00064966"/>
    </source>
</evidence>
<keyword evidence="17" id="KW-1185">Reference proteome</keyword>
<sequence length="584" mass="66809">MSNYAPSDEGSLPQPSSDSFWEVGNYKTTVKRMEDGYRLCNELMTMVKERCEIEKSYAKALKHWAKKWNKSVEEGPEYGTMSSGWKSFCTEAERVHDLHMEVRDKLISDIQEEVASWQKENYKKLMMTGFKETKEADDAFRKAQKPWAKMLQRVNQSKKAYHTACRNEKTAINAENNGKKDTSISPDKVKALRDRVEKCKAETTKTKDKYDKTLQEINGYNAKYMEDMTLQFQKCQDFEEKRLQFFKQTLLNMHQCLDLSVEQRFPQIYTDLQQSIVKVESGQDLKFWAKNHGTEMGMNWPQFEEYNPELRAITKKSKKNVANEGITMTNITPLTENYQPNSYHHQQAQDSQKLSRRRTLGWRLPGLGARPRPKSMSDTCQSSSLNNSPHEQRHTSTVMERRHQNSQPVVMVNPTYQEVQVNIVRPKSLQKPPRPQSLLSHVSKETQTSPGLTCPSIKEPFSRKCSSGSVDDYDDTKNPFAEDDNPTSKASSRPTSNTSNAAEWSDEDEANPFTNGGGGSGTGDAEVGVPVRALYDYEGQEDDELTFKAGDLLTKLEDEDEQGWCKGKFRGRVGLYPANYVEPV</sequence>
<feature type="domain" description="F-BAR" evidence="16">
    <location>
        <begin position="13"/>
        <end position="284"/>
    </location>
</feature>
<dbReference type="KEGG" id="bfo:118414577"/>
<proteinExistence type="predicted"/>
<name>A0A9J7L3V5_BRAFL</name>
<dbReference type="PANTHER" id="PTHR23065">
    <property type="entry name" value="PROLINE-SERINE-THREONINE PHOSPHATASE INTERACTING PROTEIN 1"/>
    <property type="match status" value="1"/>
</dbReference>
<dbReference type="GeneID" id="118414577"/>
<dbReference type="PROSITE" id="PS51741">
    <property type="entry name" value="F_BAR"/>
    <property type="match status" value="1"/>
</dbReference>
<evidence type="ECO:0000256" key="5">
    <source>
        <dbReference type="ARBA" id="ARBA00022475"/>
    </source>
</evidence>
<dbReference type="GO" id="GO:0005886">
    <property type="term" value="C:plasma membrane"/>
    <property type="evidence" value="ECO:0000318"/>
    <property type="project" value="GO_Central"/>
</dbReference>
<evidence type="ECO:0000256" key="6">
    <source>
        <dbReference type="ARBA" id="ARBA00022490"/>
    </source>
</evidence>
<dbReference type="SUPFAM" id="SSF103657">
    <property type="entry name" value="BAR/IMD domain-like"/>
    <property type="match status" value="1"/>
</dbReference>
<evidence type="ECO:0000256" key="1">
    <source>
        <dbReference type="ARBA" id="ARBA00004184"/>
    </source>
</evidence>
<feature type="compositionally biased region" description="Polar residues" evidence="14">
    <location>
        <begin position="487"/>
        <end position="502"/>
    </location>
</feature>
<feature type="compositionally biased region" description="Polar residues" evidence="14">
    <location>
        <begin position="376"/>
        <end position="389"/>
    </location>
</feature>
<dbReference type="Gene3D" id="1.20.1270.60">
    <property type="entry name" value="Arfaptin homology (AH) domain/BAR domain"/>
    <property type="match status" value="1"/>
</dbReference>
<dbReference type="InterPro" id="IPR001452">
    <property type="entry name" value="SH3_domain"/>
</dbReference>
<comment type="subcellular location">
    <subcellularLocation>
        <location evidence="2">Cell membrane</location>
    </subcellularLocation>
    <subcellularLocation>
        <location evidence="3">Cytoplasm</location>
    </subcellularLocation>
    <subcellularLocation>
        <location evidence="1">Endomembrane system</location>
        <topology evidence="1">Peripheral membrane protein</topology>
    </subcellularLocation>
</comment>
<evidence type="ECO:0000256" key="13">
    <source>
        <dbReference type="PROSITE-ProRule" id="PRU01077"/>
    </source>
</evidence>
<keyword evidence="4 12" id="KW-0728">SH3 domain</keyword>
<keyword evidence="9" id="KW-0472">Membrane</keyword>
<keyword evidence="5" id="KW-1003">Cell membrane</keyword>
<dbReference type="SMART" id="SM00326">
    <property type="entry name" value="SH3"/>
    <property type="match status" value="1"/>
</dbReference>
<accession>A0A9J7L3V5</accession>
<dbReference type="GO" id="GO:0007010">
    <property type="term" value="P:cytoskeleton organization"/>
    <property type="evidence" value="ECO:0000318"/>
    <property type="project" value="GO_Central"/>
</dbReference>
<dbReference type="PRINTS" id="PR00499">
    <property type="entry name" value="P67PHOX"/>
</dbReference>
<organism evidence="17 18">
    <name type="scientific">Branchiostoma floridae</name>
    <name type="common">Florida lancelet</name>
    <name type="synonym">Amphioxus</name>
    <dbReference type="NCBI Taxonomy" id="7739"/>
    <lineage>
        <taxon>Eukaryota</taxon>
        <taxon>Metazoa</taxon>
        <taxon>Chordata</taxon>
        <taxon>Cephalochordata</taxon>
        <taxon>Leptocardii</taxon>
        <taxon>Amphioxiformes</taxon>
        <taxon>Branchiostomatidae</taxon>
        <taxon>Branchiostoma</taxon>
    </lineage>
</organism>
<evidence type="ECO:0000256" key="12">
    <source>
        <dbReference type="PROSITE-ProRule" id="PRU00192"/>
    </source>
</evidence>
<dbReference type="OMA" id="AMAHVFK"/>
<feature type="compositionally biased region" description="Polar residues" evidence="14">
    <location>
        <begin position="437"/>
        <end position="451"/>
    </location>
</feature>
<dbReference type="Gene3D" id="2.30.30.40">
    <property type="entry name" value="SH3 Domains"/>
    <property type="match status" value="1"/>
</dbReference>
<dbReference type="PANTHER" id="PTHR23065:SF11">
    <property type="entry name" value="SYNDAPIN, ISOFORM C"/>
    <property type="match status" value="1"/>
</dbReference>
<dbReference type="AlphaFoldDB" id="A0A9J7L3V5"/>
<dbReference type="PRINTS" id="PR00452">
    <property type="entry name" value="SH3DOMAIN"/>
</dbReference>
<dbReference type="InterPro" id="IPR027267">
    <property type="entry name" value="AH/BAR_dom_sf"/>
</dbReference>
<dbReference type="SMART" id="SM00055">
    <property type="entry name" value="FCH"/>
    <property type="match status" value="1"/>
</dbReference>
<dbReference type="CDD" id="cd11843">
    <property type="entry name" value="SH3_PACSIN"/>
    <property type="match status" value="1"/>
</dbReference>